<reference evidence="5 6" key="1">
    <citation type="submission" date="2017-02" db="EMBL/GenBank/DDBJ databases">
        <title>The new phylogeny of genus Mycobacterium.</title>
        <authorList>
            <person name="Tortoli E."/>
            <person name="Trovato A."/>
            <person name="Cirillo D.M."/>
        </authorList>
    </citation>
    <scope>NUCLEOTIDE SEQUENCE [LARGE SCALE GENOMIC DNA]</scope>
    <source>
        <strain evidence="5 6">DSM 43992</strain>
    </source>
</reference>
<dbReference type="GO" id="GO:0000976">
    <property type="term" value="F:transcription cis-regulatory region binding"/>
    <property type="evidence" value="ECO:0007669"/>
    <property type="project" value="TreeGrafter"/>
</dbReference>
<dbReference type="STRING" id="1783.BST44_06030"/>
<feature type="region of interest" description="Disordered" evidence="3">
    <location>
        <begin position="1"/>
        <end position="20"/>
    </location>
</feature>
<dbReference type="PROSITE" id="PS50977">
    <property type="entry name" value="HTH_TETR_2"/>
    <property type="match status" value="1"/>
</dbReference>
<keyword evidence="1 2" id="KW-0238">DNA-binding</keyword>
<gene>
    <name evidence="5" type="ORF">BST44_06030</name>
</gene>
<protein>
    <submittedName>
        <fullName evidence="5">TetR family transcriptional regulator</fullName>
    </submittedName>
</protein>
<proteinExistence type="predicted"/>
<dbReference type="SUPFAM" id="SSF46689">
    <property type="entry name" value="Homeodomain-like"/>
    <property type="match status" value="1"/>
</dbReference>
<dbReference type="InterPro" id="IPR009057">
    <property type="entry name" value="Homeodomain-like_sf"/>
</dbReference>
<dbReference type="RefSeq" id="WP_083175704.1">
    <property type="nucleotide sequence ID" value="NZ_MVIJ01000006.1"/>
</dbReference>
<comment type="caution">
    <text evidence="5">The sequence shown here is derived from an EMBL/GenBank/DDBJ whole genome shotgun (WGS) entry which is preliminary data.</text>
</comment>
<organism evidence="5 6">
    <name type="scientific">Mycobacterium scrofulaceum</name>
    <dbReference type="NCBI Taxonomy" id="1783"/>
    <lineage>
        <taxon>Bacteria</taxon>
        <taxon>Bacillati</taxon>
        <taxon>Actinomycetota</taxon>
        <taxon>Actinomycetes</taxon>
        <taxon>Mycobacteriales</taxon>
        <taxon>Mycobacteriaceae</taxon>
        <taxon>Mycobacterium</taxon>
    </lineage>
</organism>
<dbReference type="SUPFAM" id="SSF48498">
    <property type="entry name" value="Tetracyclin repressor-like, C-terminal domain"/>
    <property type="match status" value="1"/>
</dbReference>
<evidence type="ECO:0000259" key="4">
    <source>
        <dbReference type="PROSITE" id="PS50977"/>
    </source>
</evidence>
<evidence type="ECO:0000313" key="6">
    <source>
        <dbReference type="Proteomes" id="UP000192601"/>
    </source>
</evidence>
<dbReference type="Pfam" id="PF00440">
    <property type="entry name" value="TetR_N"/>
    <property type="match status" value="1"/>
</dbReference>
<dbReference type="PANTHER" id="PTHR30055">
    <property type="entry name" value="HTH-TYPE TRANSCRIPTIONAL REGULATOR RUTR"/>
    <property type="match status" value="1"/>
</dbReference>
<dbReference type="PANTHER" id="PTHR30055:SF226">
    <property type="entry name" value="HTH-TYPE TRANSCRIPTIONAL REGULATOR PKSA"/>
    <property type="match status" value="1"/>
</dbReference>
<dbReference type="InterPro" id="IPR050109">
    <property type="entry name" value="HTH-type_TetR-like_transc_reg"/>
</dbReference>
<name>A0A1X0KIN8_MYCSC</name>
<evidence type="ECO:0000256" key="2">
    <source>
        <dbReference type="PROSITE-ProRule" id="PRU00335"/>
    </source>
</evidence>
<accession>A0A1X0KIN8</accession>
<dbReference type="PRINTS" id="PR00455">
    <property type="entry name" value="HTHTETR"/>
</dbReference>
<dbReference type="InterPro" id="IPR036271">
    <property type="entry name" value="Tet_transcr_reg_TetR-rel_C_sf"/>
</dbReference>
<dbReference type="GO" id="GO:0003700">
    <property type="term" value="F:DNA-binding transcription factor activity"/>
    <property type="evidence" value="ECO:0007669"/>
    <property type="project" value="TreeGrafter"/>
</dbReference>
<keyword evidence="6" id="KW-1185">Reference proteome</keyword>
<dbReference type="Proteomes" id="UP000192601">
    <property type="component" value="Unassembled WGS sequence"/>
</dbReference>
<sequence>MSSGVSRRPGRPPAAKADETRQRIMRAARLVFSERGYDGATFQAIAARADLTRPAINHYFSSKRVLYREVLEQTNQAVIGTGIEQAERETTLPAQLAAFISVAVRANSENPAGSALIITGVLESQRHPEWSTTENDSVRIVREFLVRAVDDAIGRGEVAADIDAAALVEALLVLMCGVGLYAGFVQSPEDLLGITGTMQRLLEGALRGPGGASGLAPTRAQ</sequence>
<dbReference type="InterPro" id="IPR001647">
    <property type="entry name" value="HTH_TetR"/>
</dbReference>
<evidence type="ECO:0000256" key="1">
    <source>
        <dbReference type="ARBA" id="ARBA00023125"/>
    </source>
</evidence>
<dbReference type="Gene3D" id="1.10.10.60">
    <property type="entry name" value="Homeodomain-like"/>
    <property type="match status" value="1"/>
</dbReference>
<feature type="domain" description="HTH tetR-type" evidence="4">
    <location>
        <begin position="18"/>
        <end position="78"/>
    </location>
</feature>
<feature type="DNA-binding region" description="H-T-H motif" evidence="2">
    <location>
        <begin position="41"/>
        <end position="60"/>
    </location>
</feature>
<dbReference type="AlphaFoldDB" id="A0A1X0KIN8"/>
<dbReference type="Gene3D" id="1.10.357.10">
    <property type="entry name" value="Tetracycline Repressor, domain 2"/>
    <property type="match status" value="1"/>
</dbReference>
<dbReference type="EMBL" id="MVIJ01000006">
    <property type="protein sequence ID" value="ORB75136.1"/>
    <property type="molecule type" value="Genomic_DNA"/>
</dbReference>
<evidence type="ECO:0000313" key="5">
    <source>
        <dbReference type="EMBL" id="ORB75136.1"/>
    </source>
</evidence>
<evidence type="ECO:0000256" key="3">
    <source>
        <dbReference type="SAM" id="MobiDB-lite"/>
    </source>
</evidence>